<dbReference type="AlphaFoldDB" id="A0A1L0DND7"/>
<feature type="transmembrane region" description="Helical" evidence="6">
    <location>
        <begin position="42"/>
        <end position="65"/>
    </location>
</feature>
<evidence type="ECO:0000256" key="5">
    <source>
        <dbReference type="ARBA" id="ARBA00023136"/>
    </source>
</evidence>
<keyword evidence="5 6" id="KW-0472">Membrane</keyword>
<evidence type="ECO:0000256" key="1">
    <source>
        <dbReference type="ARBA" id="ARBA00004141"/>
    </source>
</evidence>
<dbReference type="EMBL" id="LT635762">
    <property type="protein sequence ID" value="SGZ58084.1"/>
    <property type="molecule type" value="Genomic_DNA"/>
</dbReference>
<dbReference type="OrthoDB" id="3900342at2759"/>
<evidence type="ECO:0000256" key="2">
    <source>
        <dbReference type="ARBA" id="ARBA00022448"/>
    </source>
</evidence>
<evidence type="ECO:0000256" key="6">
    <source>
        <dbReference type="SAM" id="Phobius"/>
    </source>
</evidence>
<keyword evidence="3 6" id="KW-0812">Transmembrane</keyword>
<dbReference type="Pfam" id="PF13520">
    <property type="entry name" value="AA_permease_2"/>
    <property type="match status" value="1"/>
</dbReference>
<feature type="transmembrane region" description="Helical" evidence="6">
    <location>
        <begin position="327"/>
        <end position="350"/>
    </location>
</feature>
<proteinExistence type="predicted"/>
<feature type="transmembrane region" description="Helical" evidence="6">
    <location>
        <begin position="233"/>
        <end position="253"/>
    </location>
</feature>
<dbReference type="GO" id="GO:0016020">
    <property type="term" value="C:membrane"/>
    <property type="evidence" value="ECO:0007669"/>
    <property type="project" value="UniProtKB-SubCell"/>
</dbReference>
<dbReference type="STRING" id="45354.A0A1L0DND7"/>
<feature type="transmembrane region" description="Helical" evidence="6">
    <location>
        <begin position="440"/>
        <end position="463"/>
    </location>
</feature>
<dbReference type="PIRSF" id="PIRSF006060">
    <property type="entry name" value="AA_transporter"/>
    <property type="match status" value="1"/>
</dbReference>
<evidence type="ECO:0000313" key="8">
    <source>
        <dbReference type="Proteomes" id="UP000182334"/>
    </source>
</evidence>
<evidence type="ECO:0000313" key="7">
    <source>
        <dbReference type="EMBL" id="SGZ58084.1"/>
    </source>
</evidence>
<dbReference type="PANTHER" id="PTHR45649:SF27">
    <property type="entry name" value="CHOLINE TRANSPORTER (EUROFUNG)"/>
    <property type="match status" value="1"/>
</dbReference>
<sequence length="528" mass="57438">MRSMNSHTEKKYVVDDNNNVVDVEVAVADDIHLERRFGLGSAIATGICTGNTWAALGGTIVTSFYNGGPSGILHEFIAVSVCYWFVGASIAELASAIPASGGVYHWAAATAGKKYGIACAYFAGWLNFCAWLFTVPSTCCIIGQGIVYCYQLFHPESVFERYQVFIVYLIVCWAQAFIVMFGTKMLPTINTIGCILIVAGFFITIIVCAVMPHVNGTGYASSKFVWKTWDNQLGYSSDGFTFLLGMLNGAYAVGTPDCVTHLAEEIDSAGRNLPIVLLCQISVGFVTAICYMTAMFYAITDIDAIFAAGSIFPLGDIYLQATGSKGGALGLIIVILLPTFCVGIGCYITCGRTLYALARDNATPLPTYFGSIDKRFKSPLYATLCCAVISTCIGAIYVGTTTAFSAFIGSFILLTTSSFLLCIIPHLLHRRSIITPGPFWLGKWGFLVNIVACLYMIVFFVIYCFPYNMPVTPELMNYSSVIIVGLAVAVSFWWLFAARRIYKGPELEFFEVTDSVMRLVQSHGSVVS</sequence>
<evidence type="ECO:0000256" key="3">
    <source>
        <dbReference type="ARBA" id="ARBA00022692"/>
    </source>
</evidence>
<accession>A0A1L0DND7</accession>
<keyword evidence="2" id="KW-0813">Transport</keyword>
<feature type="transmembrane region" description="Helical" evidence="6">
    <location>
        <begin position="189"/>
        <end position="212"/>
    </location>
</feature>
<feature type="transmembrane region" description="Helical" evidence="6">
    <location>
        <begin position="130"/>
        <end position="150"/>
    </location>
</feature>
<dbReference type="PANTHER" id="PTHR45649">
    <property type="entry name" value="AMINO-ACID PERMEASE BAT1"/>
    <property type="match status" value="1"/>
</dbReference>
<protein>
    <submittedName>
        <fullName evidence="7">CIC11C00000003198</fullName>
    </submittedName>
</protein>
<evidence type="ECO:0000256" key="4">
    <source>
        <dbReference type="ARBA" id="ARBA00022989"/>
    </source>
</evidence>
<reference evidence="7 8" key="1">
    <citation type="submission" date="2016-10" db="EMBL/GenBank/DDBJ databases">
        <authorList>
            <person name="de Groot N.N."/>
        </authorList>
    </citation>
    <scope>NUCLEOTIDE SEQUENCE [LARGE SCALE GENOMIC DNA]</scope>
    <source>
        <strain evidence="7 8">CBS 141442</strain>
    </source>
</reference>
<name>A0A1L0DND7_9ASCO</name>
<comment type="subcellular location">
    <subcellularLocation>
        <location evidence="1">Membrane</location>
        <topology evidence="1">Multi-pass membrane protein</topology>
    </subcellularLocation>
</comment>
<organism evidence="7 8">
    <name type="scientific">Sungouiella intermedia</name>
    <dbReference type="NCBI Taxonomy" id="45354"/>
    <lineage>
        <taxon>Eukaryota</taxon>
        <taxon>Fungi</taxon>
        <taxon>Dikarya</taxon>
        <taxon>Ascomycota</taxon>
        <taxon>Saccharomycotina</taxon>
        <taxon>Pichiomycetes</taxon>
        <taxon>Metschnikowiaceae</taxon>
        <taxon>Sungouiella</taxon>
    </lineage>
</organism>
<dbReference type="Proteomes" id="UP000182334">
    <property type="component" value="Chromosome VII"/>
</dbReference>
<feature type="transmembrane region" description="Helical" evidence="6">
    <location>
        <begin position="273"/>
        <end position="297"/>
    </location>
</feature>
<gene>
    <name evidence="7" type="ORF">SAMEA4029010_CIC11G00000003198</name>
</gene>
<feature type="transmembrane region" description="Helical" evidence="6">
    <location>
        <begin position="404"/>
        <end position="428"/>
    </location>
</feature>
<keyword evidence="8" id="KW-1185">Reference proteome</keyword>
<dbReference type="GO" id="GO:0022857">
    <property type="term" value="F:transmembrane transporter activity"/>
    <property type="evidence" value="ECO:0007669"/>
    <property type="project" value="InterPro"/>
</dbReference>
<keyword evidence="4 6" id="KW-1133">Transmembrane helix</keyword>
<feature type="transmembrane region" description="Helical" evidence="6">
    <location>
        <begin position="475"/>
        <end position="496"/>
    </location>
</feature>
<dbReference type="Gene3D" id="1.20.1740.10">
    <property type="entry name" value="Amino acid/polyamine transporter I"/>
    <property type="match status" value="1"/>
</dbReference>
<feature type="transmembrane region" description="Helical" evidence="6">
    <location>
        <begin position="162"/>
        <end position="183"/>
    </location>
</feature>
<feature type="transmembrane region" description="Helical" evidence="6">
    <location>
        <begin position="380"/>
        <end position="398"/>
    </location>
</feature>
<dbReference type="InterPro" id="IPR002293">
    <property type="entry name" value="AA/rel_permease1"/>
</dbReference>